<dbReference type="Proteomes" id="UP000315995">
    <property type="component" value="Chromosome"/>
</dbReference>
<evidence type="ECO:0000313" key="4">
    <source>
        <dbReference type="Proteomes" id="UP000315995"/>
    </source>
</evidence>
<keyword evidence="2" id="KW-0472">Membrane</keyword>
<evidence type="ECO:0000256" key="1">
    <source>
        <dbReference type="SAM" id="MobiDB-lite"/>
    </source>
</evidence>
<feature type="transmembrane region" description="Helical" evidence="2">
    <location>
        <begin position="68"/>
        <end position="87"/>
    </location>
</feature>
<accession>A0A5B8YCH5</accession>
<dbReference type="RefSeq" id="WP_141200878.1">
    <property type="nucleotide sequence ID" value="NZ_CP041186.1"/>
</dbReference>
<organism evidence="3 4">
    <name type="scientific">Persicimonas caeni</name>
    <dbReference type="NCBI Taxonomy" id="2292766"/>
    <lineage>
        <taxon>Bacteria</taxon>
        <taxon>Deltaproteobacteria</taxon>
        <taxon>Bradymonadales</taxon>
        <taxon>Bradymonadaceae</taxon>
        <taxon>Persicimonas</taxon>
    </lineage>
</organism>
<accession>A0A4Y6Q1H0</accession>
<evidence type="ECO:0000313" key="3">
    <source>
        <dbReference type="EMBL" id="QDG54434.1"/>
    </source>
</evidence>
<feature type="compositionally biased region" description="Low complexity" evidence="1">
    <location>
        <begin position="374"/>
        <end position="392"/>
    </location>
</feature>
<feature type="transmembrane region" description="Helical" evidence="2">
    <location>
        <begin position="44"/>
        <end position="61"/>
    </location>
</feature>
<feature type="transmembrane region" description="Helical" evidence="2">
    <location>
        <begin position="93"/>
        <end position="111"/>
    </location>
</feature>
<feature type="compositionally biased region" description="Basic and acidic residues" evidence="1">
    <location>
        <begin position="423"/>
        <end position="436"/>
    </location>
</feature>
<gene>
    <name evidence="3" type="ORF">FIV42_27920</name>
</gene>
<name>A0A4Y6Q1H0_PERCE</name>
<keyword evidence="2" id="KW-1133">Transmembrane helix</keyword>
<reference evidence="3 4" key="1">
    <citation type="submission" date="2019-06" db="EMBL/GenBank/DDBJ databases">
        <title>Persicimonas caeni gen. nov., sp. nov., a predatory bacterium isolated from solar saltern.</title>
        <authorList>
            <person name="Wang S."/>
        </authorList>
    </citation>
    <scope>NUCLEOTIDE SEQUENCE [LARGE SCALE GENOMIC DNA]</scope>
    <source>
        <strain evidence="3 4">YN101</strain>
    </source>
</reference>
<feature type="transmembrane region" description="Helical" evidence="2">
    <location>
        <begin position="123"/>
        <end position="146"/>
    </location>
</feature>
<protein>
    <submittedName>
        <fullName evidence="3">Sulfite exporter TauE/SafE family protein</fullName>
    </submittedName>
</protein>
<dbReference type="OrthoDB" id="9999083at2"/>
<sequence length="442" mass="48090">MSASATLKHEDTFERDILGLIGGGFAAGIVASLLELVVGREVQALTALSFAAVVGLVINGLDPREDTAMMRLILALAGGVMMGGLAGVGVWGAPMWAAAIGGGFLGAALTFDRAQSLGRKLWTWGIFAAALPAGVFTAETLFATGFMQPLDVMLVREALAGGAWGLFLAVAAGMSDLEWEHNSVISDLDEAIARHRDPVRDYLESAKELYRQITRECERAEQDDTRRRAVEIATDTVGSLLRFASRFEELRDTLRRSGGERLSRRLERMERRLDDVKDASLRRELEQSRAHILQQVQMRQRLELACARLESRLQRSVTTLEKLHLTLVQHATSATNDAGLTEALSRLEQLADEVELKSLSVDELCEMEALEASEANAAPAEQDQQEQSQQGQGADGELDVSPEGADGDLSTEPTNDPDSPGASDHRDESKYEHVVCEQDSSC</sequence>
<keyword evidence="2" id="KW-0812">Transmembrane</keyword>
<feature type="transmembrane region" description="Helical" evidence="2">
    <location>
        <begin position="17"/>
        <end position="38"/>
    </location>
</feature>
<dbReference type="EMBL" id="CP041186">
    <property type="protein sequence ID" value="QDG54434.1"/>
    <property type="molecule type" value="Genomic_DNA"/>
</dbReference>
<keyword evidence="4" id="KW-1185">Reference proteome</keyword>
<feature type="region of interest" description="Disordered" evidence="1">
    <location>
        <begin position="374"/>
        <end position="442"/>
    </location>
</feature>
<proteinExistence type="predicted"/>
<dbReference type="AlphaFoldDB" id="A0A4Y6Q1H0"/>
<evidence type="ECO:0000256" key="2">
    <source>
        <dbReference type="SAM" id="Phobius"/>
    </source>
</evidence>